<proteinExistence type="predicted"/>
<reference evidence="3" key="1">
    <citation type="submission" date="2007-07" db="EMBL/GenBank/DDBJ databases">
        <title>PCAP assembly of the Caenorhabditis remanei genome.</title>
        <authorList>
            <consortium name="The Caenorhabditis remanei Sequencing Consortium"/>
            <person name="Wilson R.K."/>
        </authorList>
    </citation>
    <scope>NUCLEOTIDE SEQUENCE [LARGE SCALE GENOMIC DNA]</scope>
    <source>
        <strain evidence="3">PB4641</strain>
    </source>
</reference>
<dbReference type="STRING" id="31234.E3LJV6"/>
<dbReference type="OMA" id="WVNEICK"/>
<dbReference type="PANTHER" id="PTHR45960">
    <property type="entry name" value="GRB2-ASSOCIATED-BINDING PROTEIN"/>
    <property type="match status" value="1"/>
</dbReference>
<dbReference type="eggNOG" id="ENOG502TGXK">
    <property type="taxonomic scope" value="Eukaryota"/>
</dbReference>
<dbReference type="InterPro" id="IPR011993">
    <property type="entry name" value="PH-like_dom_sf"/>
</dbReference>
<dbReference type="Pfam" id="PF00169">
    <property type="entry name" value="PH"/>
    <property type="match status" value="1"/>
</dbReference>
<name>E3LJV6_CAERE</name>
<dbReference type="InParanoid" id="E3LJV6"/>
<dbReference type="OrthoDB" id="67516at2759"/>
<dbReference type="Proteomes" id="UP000008281">
    <property type="component" value="Unassembled WGS sequence"/>
</dbReference>
<accession>E3LJV6</accession>
<sequence length="530" mass="59956">MSIPDDDVILEGSLKRCKKSKLFKSKWIERYFVLYCRDRGRSLFAIDEYKSSRKNELKKRFKLEIVVRVESNLSLSDPPVLCTSGHNPRRDDTLHSIFGIGFRVLNVLKPLYLVAKNDEEMALWVNEICKICELHKQHDEGDASQAGDSSISGMSMSSQSLDMSIIEQQQQFAENPKTSGADLSNIDESEDRMGLFNFGGYRMRPISTRAYHSSVRKKSIARSETVAERRKYSSLPNTPSEDTQNAFVKNDKLYANAPVTNQQQQFKKTNSDNKKYIQMNQFKSVNSQPSNPNYNNLPEPLESRSETSSMYSSRRTEDDSVSYTSGPPIPPPRSRYAGNGPARFVKLFHNGQVNRLHMIPASTSMSQVIRVEDAEDSSGETLKIGPSSHTEKYTASFEGIPIYEKNGRTLIRRAPPPVDRSNKPKNLRGEDEGTRYKKNNAKENSNYSNSNFSTTKSNFSNKTTNYISEASKRRNLDYFEPTQLVENSSSSTMAAASTRSPTPSDIEYISVDVDRTLAFKQLRRAAQSTD</sequence>
<feature type="region of interest" description="Disordered" evidence="1">
    <location>
        <begin position="412"/>
        <end position="457"/>
    </location>
</feature>
<evidence type="ECO:0000259" key="2">
    <source>
        <dbReference type="PROSITE" id="PS50003"/>
    </source>
</evidence>
<dbReference type="GO" id="GO:0035591">
    <property type="term" value="F:signaling adaptor activity"/>
    <property type="evidence" value="ECO:0007669"/>
    <property type="project" value="TreeGrafter"/>
</dbReference>
<feature type="region of interest" description="Disordered" evidence="1">
    <location>
        <begin position="485"/>
        <end position="504"/>
    </location>
</feature>
<dbReference type="PANTHER" id="PTHR45960:SF2">
    <property type="entry name" value="PROTEIN DAUGHTER OF SEVENLESS"/>
    <property type="match status" value="1"/>
</dbReference>
<dbReference type="AlphaFoldDB" id="E3LJV6"/>
<dbReference type="SMART" id="SM00233">
    <property type="entry name" value="PH"/>
    <property type="match status" value="1"/>
</dbReference>
<dbReference type="HOGENOM" id="CLU_639732_0_0_1"/>
<dbReference type="PROSITE" id="PS50003">
    <property type="entry name" value="PH_DOMAIN"/>
    <property type="match status" value="1"/>
</dbReference>
<dbReference type="InterPro" id="IPR046355">
    <property type="entry name" value="Gab1-4-like"/>
</dbReference>
<feature type="compositionally biased region" description="Low complexity" evidence="1">
    <location>
        <begin position="289"/>
        <end position="313"/>
    </location>
</feature>
<keyword evidence="4" id="KW-1185">Reference proteome</keyword>
<dbReference type="GO" id="GO:0007165">
    <property type="term" value="P:signal transduction"/>
    <property type="evidence" value="ECO:0007669"/>
    <property type="project" value="TreeGrafter"/>
</dbReference>
<feature type="domain" description="PH" evidence="2">
    <location>
        <begin position="7"/>
        <end position="133"/>
    </location>
</feature>
<dbReference type="SUPFAM" id="SSF50729">
    <property type="entry name" value="PH domain-like"/>
    <property type="match status" value="1"/>
</dbReference>
<feature type="compositionally biased region" description="Low complexity" evidence="1">
    <location>
        <begin position="444"/>
        <end position="457"/>
    </location>
</feature>
<dbReference type="Gene3D" id="2.30.29.30">
    <property type="entry name" value="Pleckstrin-homology domain (PH domain)/Phosphotyrosine-binding domain (PTB)"/>
    <property type="match status" value="1"/>
</dbReference>
<gene>
    <name evidence="3" type="primary">Cre-soc-1</name>
    <name evidence="3" type="ORF">CRE_18567</name>
</gene>
<feature type="compositionally biased region" description="Low complexity" evidence="1">
    <location>
        <begin position="488"/>
        <end position="504"/>
    </location>
</feature>
<dbReference type="KEGG" id="crq:GCK72_019289"/>
<dbReference type="GO" id="GO:0005737">
    <property type="term" value="C:cytoplasm"/>
    <property type="evidence" value="ECO:0007669"/>
    <property type="project" value="TreeGrafter"/>
</dbReference>
<evidence type="ECO:0000313" key="4">
    <source>
        <dbReference type="Proteomes" id="UP000008281"/>
    </source>
</evidence>
<evidence type="ECO:0000313" key="3">
    <source>
        <dbReference type="EMBL" id="EFP00381.1"/>
    </source>
</evidence>
<dbReference type="RefSeq" id="XP_003115893.2">
    <property type="nucleotide sequence ID" value="XM_003115845.2"/>
</dbReference>
<organism evidence="4">
    <name type="scientific">Caenorhabditis remanei</name>
    <name type="common">Caenorhabditis vulgaris</name>
    <dbReference type="NCBI Taxonomy" id="31234"/>
    <lineage>
        <taxon>Eukaryota</taxon>
        <taxon>Metazoa</taxon>
        <taxon>Ecdysozoa</taxon>
        <taxon>Nematoda</taxon>
        <taxon>Chromadorea</taxon>
        <taxon>Rhabditida</taxon>
        <taxon>Rhabditina</taxon>
        <taxon>Rhabditomorpha</taxon>
        <taxon>Rhabditoidea</taxon>
        <taxon>Rhabditidae</taxon>
        <taxon>Peloderinae</taxon>
        <taxon>Caenorhabditis</taxon>
    </lineage>
</organism>
<dbReference type="GO" id="GO:0040024">
    <property type="term" value="P:dauer larval development"/>
    <property type="evidence" value="ECO:0007669"/>
    <property type="project" value="EnsemblMetazoa"/>
</dbReference>
<dbReference type="GeneID" id="9839425"/>
<dbReference type="FunCoup" id="E3LJV6">
    <property type="interactions" value="57"/>
</dbReference>
<dbReference type="EMBL" id="DS268410">
    <property type="protein sequence ID" value="EFP00381.1"/>
    <property type="molecule type" value="Genomic_DNA"/>
</dbReference>
<evidence type="ECO:0000256" key="1">
    <source>
        <dbReference type="SAM" id="MobiDB-lite"/>
    </source>
</evidence>
<dbReference type="InterPro" id="IPR001849">
    <property type="entry name" value="PH_domain"/>
</dbReference>
<dbReference type="CTD" id="9839425"/>
<feature type="region of interest" description="Disordered" evidence="1">
    <location>
        <begin position="283"/>
        <end position="335"/>
    </location>
</feature>
<protein>
    <submittedName>
        <fullName evidence="3">CRE-SOC-1 protein</fullName>
    </submittedName>
</protein>